<dbReference type="RefSeq" id="XP_026682653.1">
    <property type="nucleotide sequence ID" value="XM_026826852.1"/>
</dbReference>
<gene>
    <name evidence="3" type="primary">LOC113469276</name>
</gene>
<name>A0A3Q0J6R6_DIACI</name>
<dbReference type="AlphaFoldDB" id="A0A3Q0J6R6"/>
<reference evidence="3" key="1">
    <citation type="submission" date="2025-08" db="UniProtKB">
        <authorList>
            <consortium name="RefSeq"/>
        </authorList>
    </citation>
    <scope>IDENTIFICATION</scope>
</reference>
<organism evidence="2 3">
    <name type="scientific">Diaphorina citri</name>
    <name type="common">Asian citrus psyllid</name>
    <dbReference type="NCBI Taxonomy" id="121845"/>
    <lineage>
        <taxon>Eukaryota</taxon>
        <taxon>Metazoa</taxon>
        <taxon>Ecdysozoa</taxon>
        <taxon>Arthropoda</taxon>
        <taxon>Hexapoda</taxon>
        <taxon>Insecta</taxon>
        <taxon>Pterygota</taxon>
        <taxon>Neoptera</taxon>
        <taxon>Paraneoptera</taxon>
        <taxon>Hemiptera</taxon>
        <taxon>Sternorrhyncha</taxon>
        <taxon>Psylloidea</taxon>
        <taxon>Psyllidae</taxon>
        <taxon>Diaphorininae</taxon>
        <taxon>Diaphorina</taxon>
    </lineage>
</organism>
<proteinExistence type="predicted"/>
<dbReference type="PaxDb" id="121845-A0A3Q0J6R6"/>
<dbReference type="GeneID" id="113469276"/>
<feature type="region of interest" description="Disordered" evidence="1">
    <location>
        <begin position="105"/>
        <end position="130"/>
    </location>
</feature>
<protein>
    <submittedName>
        <fullName evidence="3">Uncharacterized protein LOC113469276</fullName>
    </submittedName>
</protein>
<accession>A0A3Q0J6R6</accession>
<keyword evidence="2" id="KW-1185">Reference proteome</keyword>
<dbReference type="Proteomes" id="UP000079169">
    <property type="component" value="Unplaced"/>
</dbReference>
<sequence length="168" mass="19240">MRARRLEVKGWDVEGTLCTRSPTIGNRLERAIPSRIYGCRQSTQCLSLQAIVLPLCPSLPRPDLYLRHCSFLPRLRNTMPPLKYATRVRPPLALPLLRPPDLPVASLDGAPHPTREGHPKGPRRGPQGSHPDLWNRSIWHHCRVFRLSYSDLWTEWGKVNSLSWSCVR</sequence>
<evidence type="ECO:0000256" key="1">
    <source>
        <dbReference type="SAM" id="MobiDB-lite"/>
    </source>
</evidence>
<evidence type="ECO:0000313" key="3">
    <source>
        <dbReference type="RefSeq" id="XP_026682653.1"/>
    </source>
</evidence>
<evidence type="ECO:0000313" key="2">
    <source>
        <dbReference type="Proteomes" id="UP000079169"/>
    </source>
</evidence>
<dbReference type="KEGG" id="dci:113469276"/>